<dbReference type="AlphaFoldDB" id="A0A9N9GVD7"/>
<proteinExistence type="predicted"/>
<accession>A0A9N9GVD7</accession>
<dbReference type="Proteomes" id="UP000789570">
    <property type="component" value="Unassembled WGS sequence"/>
</dbReference>
<sequence>MHDEQSLVHDLIDLDIAVHISPAQLSTKIAEKTSEASRQLSNKSQQQSAKSKKKIPEKSVSKVLKASISSSTGKPDAMITDFPSISPKHTAIYNEGIKRKKLEAFDDSQTKHIKINSNAQSILKKIVKEQLKQCIMINTLQESNDELKYEIFENRKLLQNILTILTSRSLTTINELT</sequence>
<name>A0A9N9GVD7_9GLOM</name>
<gene>
    <name evidence="2" type="ORF">FCALED_LOCUS10369</name>
</gene>
<dbReference type="EMBL" id="CAJVPQ010003771">
    <property type="protein sequence ID" value="CAG8637045.1"/>
    <property type="molecule type" value="Genomic_DNA"/>
</dbReference>
<organism evidence="2 3">
    <name type="scientific">Funneliformis caledonium</name>
    <dbReference type="NCBI Taxonomy" id="1117310"/>
    <lineage>
        <taxon>Eukaryota</taxon>
        <taxon>Fungi</taxon>
        <taxon>Fungi incertae sedis</taxon>
        <taxon>Mucoromycota</taxon>
        <taxon>Glomeromycotina</taxon>
        <taxon>Glomeromycetes</taxon>
        <taxon>Glomerales</taxon>
        <taxon>Glomeraceae</taxon>
        <taxon>Funneliformis</taxon>
    </lineage>
</organism>
<reference evidence="2" key="1">
    <citation type="submission" date="2021-06" db="EMBL/GenBank/DDBJ databases">
        <authorList>
            <person name="Kallberg Y."/>
            <person name="Tangrot J."/>
            <person name="Rosling A."/>
        </authorList>
    </citation>
    <scope>NUCLEOTIDE SEQUENCE</scope>
    <source>
        <strain evidence="2">UK204</strain>
    </source>
</reference>
<feature type="compositionally biased region" description="Low complexity" evidence="1">
    <location>
        <begin position="39"/>
        <end position="49"/>
    </location>
</feature>
<feature type="region of interest" description="Disordered" evidence="1">
    <location>
        <begin position="31"/>
        <end position="58"/>
    </location>
</feature>
<evidence type="ECO:0000256" key="1">
    <source>
        <dbReference type="SAM" id="MobiDB-lite"/>
    </source>
</evidence>
<comment type="caution">
    <text evidence="2">The sequence shown here is derived from an EMBL/GenBank/DDBJ whole genome shotgun (WGS) entry which is preliminary data.</text>
</comment>
<protein>
    <submittedName>
        <fullName evidence="2">12522_t:CDS:1</fullName>
    </submittedName>
</protein>
<evidence type="ECO:0000313" key="2">
    <source>
        <dbReference type="EMBL" id="CAG8637045.1"/>
    </source>
</evidence>
<evidence type="ECO:0000313" key="3">
    <source>
        <dbReference type="Proteomes" id="UP000789570"/>
    </source>
</evidence>
<dbReference type="OrthoDB" id="2304866at2759"/>
<keyword evidence="3" id="KW-1185">Reference proteome</keyword>